<dbReference type="EMBL" id="JBCEZU010000023">
    <property type="protein sequence ID" value="KAK9538821.1"/>
    <property type="molecule type" value="Genomic_DNA"/>
</dbReference>
<reference evidence="2 3" key="1">
    <citation type="journal article" date="2024" name="Genome Biol. Evol.">
        <title>Chromosome-level genome assembly of the viviparous eelpout Zoarces viviparus.</title>
        <authorList>
            <person name="Fuhrmann N."/>
            <person name="Brasseur M.V."/>
            <person name="Bakowski C.E."/>
            <person name="Podsiadlowski L."/>
            <person name="Prost S."/>
            <person name="Krehenwinkel H."/>
            <person name="Mayer C."/>
        </authorList>
    </citation>
    <scope>NUCLEOTIDE SEQUENCE [LARGE SCALE GENOMIC DNA]</scope>
    <source>
        <strain evidence="2">NO-MEL_2022_Ind0_liver</strain>
    </source>
</reference>
<comment type="caution">
    <text evidence="2">The sequence shown here is derived from an EMBL/GenBank/DDBJ whole genome shotgun (WGS) entry which is preliminary data.</text>
</comment>
<dbReference type="AlphaFoldDB" id="A0AAW1FVS1"/>
<evidence type="ECO:0000313" key="2">
    <source>
        <dbReference type="EMBL" id="KAK9538821.1"/>
    </source>
</evidence>
<protein>
    <submittedName>
        <fullName evidence="2">Uncharacterized protein</fullName>
    </submittedName>
</protein>
<dbReference type="Proteomes" id="UP001488805">
    <property type="component" value="Unassembled WGS sequence"/>
</dbReference>
<gene>
    <name evidence="2" type="ORF">VZT92_003969</name>
</gene>
<accession>A0AAW1FVS1</accession>
<feature type="compositionally biased region" description="Basic residues" evidence="1">
    <location>
        <begin position="1"/>
        <end position="15"/>
    </location>
</feature>
<feature type="compositionally biased region" description="Low complexity" evidence="1">
    <location>
        <begin position="16"/>
        <end position="26"/>
    </location>
</feature>
<feature type="region of interest" description="Disordered" evidence="1">
    <location>
        <begin position="1"/>
        <end position="91"/>
    </location>
</feature>
<evidence type="ECO:0000313" key="3">
    <source>
        <dbReference type="Proteomes" id="UP001488805"/>
    </source>
</evidence>
<name>A0AAW1FVS1_ZOAVI</name>
<evidence type="ECO:0000256" key="1">
    <source>
        <dbReference type="SAM" id="MobiDB-lite"/>
    </source>
</evidence>
<sequence length="106" mass="11158">MKKSPPLSHRQHHSPTHSSTSPSYSHGEGRPRPIPGGRPDLGGLECLRGGTAAGLQRVNRTLGNGGMEEEGSRDENVESAASPPGLGKRKACKACRFRAHTNSGPP</sequence>
<proteinExistence type="predicted"/>
<keyword evidence="3" id="KW-1185">Reference proteome</keyword>
<organism evidence="2 3">
    <name type="scientific">Zoarces viviparus</name>
    <name type="common">Viviparous eelpout</name>
    <name type="synonym">Blennius viviparus</name>
    <dbReference type="NCBI Taxonomy" id="48416"/>
    <lineage>
        <taxon>Eukaryota</taxon>
        <taxon>Metazoa</taxon>
        <taxon>Chordata</taxon>
        <taxon>Craniata</taxon>
        <taxon>Vertebrata</taxon>
        <taxon>Euteleostomi</taxon>
        <taxon>Actinopterygii</taxon>
        <taxon>Neopterygii</taxon>
        <taxon>Teleostei</taxon>
        <taxon>Neoteleostei</taxon>
        <taxon>Acanthomorphata</taxon>
        <taxon>Eupercaria</taxon>
        <taxon>Perciformes</taxon>
        <taxon>Cottioidei</taxon>
        <taxon>Zoarcales</taxon>
        <taxon>Zoarcidae</taxon>
        <taxon>Zoarcinae</taxon>
        <taxon>Zoarces</taxon>
    </lineage>
</organism>